<evidence type="ECO:0000256" key="1">
    <source>
        <dbReference type="ARBA" id="ARBA00001941"/>
    </source>
</evidence>
<dbReference type="OrthoDB" id="9792335at2"/>
<name>A0A292YE09_9BACL</name>
<protein>
    <submittedName>
        <fullName evidence="9">Acetylornithine deacetylase</fullName>
    </submittedName>
</protein>
<keyword evidence="6" id="KW-0862">Zinc</keyword>
<evidence type="ECO:0000256" key="6">
    <source>
        <dbReference type="ARBA" id="ARBA00022833"/>
    </source>
</evidence>
<dbReference type="PANTHER" id="PTHR43808:SF25">
    <property type="entry name" value="PEPTIDASE M20 DIMERISATION DOMAIN-CONTAINING PROTEIN"/>
    <property type="match status" value="1"/>
</dbReference>
<dbReference type="InterPro" id="IPR010182">
    <property type="entry name" value="ArgE/DapE"/>
</dbReference>
<dbReference type="GO" id="GO:0046872">
    <property type="term" value="F:metal ion binding"/>
    <property type="evidence" value="ECO:0007669"/>
    <property type="project" value="UniProtKB-KW"/>
</dbReference>
<dbReference type="RefSeq" id="WP_096182605.1">
    <property type="nucleotide sequence ID" value="NZ_BDUF01000068.1"/>
</dbReference>
<sequence length="428" mass="47549">MITQKSDILEKVLNKIEELWDDEVAFLQKIGSYPSTLGNEAALQNFIASYFTEEMQLQTDKFVPDVKRISRLPGYSPVEWSYAGRPVVVGQWKTNGPKIGKSLILQGHIDVVSPEPVSLWNYNPWGSTIVGDRMYGRGLQDMKSGTSAMIFAVKAIKEAGIELGADVLLQTVIEEECTGNGALAALDRGYVADGALIPEPFGPTALKAQVGVIWVRVRVTGLGAHVERADRAVNAIEKAYILINALGEYRKYINSRPKHPAFKDINHPLNVNVGKIHAGDWPSNVPAECVFEARIGFYPDQDPQQIKDEVKAWLLEAAKEDEWLHEVEPEITFYGFHAEGVSLDEDMEIFDALKNAHKTTTGEELQYFVSTCTTDIRFYNLYYGIPATCYGPVGGSMHGADEWVNLPSVKAVTKTYAAFILDWCGIRN</sequence>
<dbReference type="InterPro" id="IPR036264">
    <property type="entry name" value="Bact_exopeptidase_dim_dom"/>
</dbReference>
<dbReference type="Pfam" id="PF01546">
    <property type="entry name" value="Peptidase_M20"/>
    <property type="match status" value="1"/>
</dbReference>
<dbReference type="NCBIfam" id="TIGR01910">
    <property type="entry name" value="DapE-ArgE"/>
    <property type="match status" value="1"/>
</dbReference>
<dbReference type="NCBIfam" id="NF005306">
    <property type="entry name" value="PRK06837.1"/>
    <property type="match status" value="1"/>
</dbReference>
<organism evidence="9 10">
    <name type="scientific">Effusibacillus lacus</name>
    <dbReference type="NCBI Taxonomy" id="1348429"/>
    <lineage>
        <taxon>Bacteria</taxon>
        <taxon>Bacillati</taxon>
        <taxon>Bacillota</taxon>
        <taxon>Bacilli</taxon>
        <taxon>Bacillales</taxon>
        <taxon>Alicyclobacillaceae</taxon>
        <taxon>Effusibacillus</taxon>
    </lineage>
</organism>
<dbReference type="Pfam" id="PF07687">
    <property type="entry name" value="M20_dimer"/>
    <property type="match status" value="1"/>
</dbReference>
<comment type="cofactor">
    <cofactor evidence="1">
        <name>Co(2+)</name>
        <dbReference type="ChEBI" id="CHEBI:48828"/>
    </cofactor>
</comment>
<dbReference type="InterPro" id="IPR033687">
    <property type="entry name" value="YodQ-like"/>
</dbReference>
<evidence type="ECO:0000256" key="2">
    <source>
        <dbReference type="ARBA" id="ARBA00001947"/>
    </source>
</evidence>
<evidence type="ECO:0000256" key="5">
    <source>
        <dbReference type="ARBA" id="ARBA00022801"/>
    </source>
</evidence>
<dbReference type="SUPFAM" id="SSF53187">
    <property type="entry name" value="Zn-dependent exopeptidases"/>
    <property type="match status" value="1"/>
</dbReference>
<dbReference type="SUPFAM" id="SSF55031">
    <property type="entry name" value="Bacterial exopeptidase dimerisation domain"/>
    <property type="match status" value="1"/>
</dbReference>
<keyword evidence="7" id="KW-0170">Cobalt</keyword>
<dbReference type="PANTHER" id="PTHR43808">
    <property type="entry name" value="ACETYLORNITHINE DEACETYLASE"/>
    <property type="match status" value="1"/>
</dbReference>
<dbReference type="AlphaFoldDB" id="A0A292YE09"/>
<dbReference type="InterPro" id="IPR050072">
    <property type="entry name" value="Peptidase_M20A"/>
</dbReference>
<dbReference type="GO" id="GO:0016787">
    <property type="term" value="F:hydrolase activity"/>
    <property type="evidence" value="ECO:0007669"/>
    <property type="project" value="UniProtKB-KW"/>
</dbReference>
<comment type="similarity">
    <text evidence="3">Belongs to the peptidase M20A family.</text>
</comment>
<dbReference type="Gene3D" id="3.40.630.10">
    <property type="entry name" value="Zn peptidases"/>
    <property type="match status" value="1"/>
</dbReference>
<comment type="cofactor">
    <cofactor evidence="2">
        <name>Zn(2+)</name>
        <dbReference type="ChEBI" id="CHEBI:29105"/>
    </cofactor>
</comment>
<evidence type="ECO:0000313" key="9">
    <source>
        <dbReference type="EMBL" id="GAX90882.1"/>
    </source>
</evidence>
<evidence type="ECO:0000256" key="7">
    <source>
        <dbReference type="ARBA" id="ARBA00023285"/>
    </source>
</evidence>
<dbReference type="InterPro" id="IPR011650">
    <property type="entry name" value="Peptidase_M20_dimer"/>
</dbReference>
<keyword evidence="4" id="KW-0479">Metal-binding</keyword>
<evidence type="ECO:0000256" key="3">
    <source>
        <dbReference type="ARBA" id="ARBA00006247"/>
    </source>
</evidence>
<proteinExistence type="inferred from homology"/>
<evidence type="ECO:0000256" key="4">
    <source>
        <dbReference type="ARBA" id="ARBA00022723"/>
    </source>
</evidence>
<comment type="caution">
    <text evidence="9">The sequence shown here is derived from an EMBL/GenBank/DDBJ whole genome shotgun (WGS) entry which is preliminary data.</text>
</comment>
<dbReference type="CDD" id="cd03895">
    <property type="entry name" value="M20_ArgE_DapE-like"/>
    <property type="match status" value="1"/>
</dbReference>
<evidence type="ECO:0000259" key="8">
    <source>
        <dbReference type="Pfam" id="PF07687"/>
    </source>
</evidence>
<reference evidence="10" key="1">
    <citation type="submission" date="2017-07" db="EMBL/GenBank/DDBJ databases">
        <title>Draft genome sequence of Effusibacillus lacus strain skLN1.</title>
        <authorList>
            <person name="Watanabe M."/>
            <person name="Kojima H."/>
            <person name="Fukui M."/>
        </authorList>
    </citation>
    <scope>NUCLEOTIDE SEQUENCE [LARGE SCALE GENOMIC DNA]</scope>
    <source>
        <strain evidence="10">skLN1</strain>
    </source>
</reference>
<dbReference type="InterPro" id="IPR002933">
    <property type="entry name" value="Peptidase_M20"/>
</dbReference>
<feature type="domain" description="Peptidase M20 dimerisation" evidence="8">
    <location>
        <begin position="209"/>
        <end position="321"/>
    </location>
</feature>
<accession>A0A292YE09</accession>
<keyword evidence="10" id="KW-1185">Reference proteome</keyword>
<evidence type="ECO:0000313" key="10">
    <source>
        <dbReference type="Proteomes" id="UP000217785"/>
    </source>
</evidence>
<dbReference type="Gene3D" id="3.30.70.360">
    <property type="match status" value="1"/>
</dbReference>
<gene>
    <name evidence="9" type="ORF">EFBL_2524</name>
</gene>
<dbReference type="EMBL" id="BDUF01000068">
    <property type="protein sequence ID" value="GAX90882.1"/>
    <property type="molecule type" value="Genomic_DNA"/>
</dbReference>
<dbReference type="Proteomes" id="UP000217785">
    <property type="component" value="Unassembled WGS sequence"/>
</dbReference>
<keyword evidence="5" id="KW-0378">Hydrolase</keyword>